<dbReference type="CDD" id="cd01559">
    <property type="entry name" value="ADCL_like"/>
    <property type="match status" value="1"/>
</dbReference>
<dbReference type="RefSeq" id="WP_203571390.1">
    <property type="nucleotide sequence ID" value="NZ_WOFE01000004.1"/>
</dbReference>
<dbReference type="InterPro" id="IPR001544">
    <property type="entry name" value="Aminotrans_IV"/>
</dbReference>
<evidence type="ECO:0000256" key="5">
    <source>
        <dbReference type="ARBA" id="ARBA00022909"/>
    </source>
</evidence>
<sequence length="268" mass="29637">MRLVNGVLAESLSLSDRAIQFGDGVFRTMKVTAGQIEFWSQHYGKLASDCARLGMTAPSEATLLADIAQLQPIDHSIKIIVTRGESVRGYVTPGDIQPNRIVQKAALPVYPATIYTEGAVLRICKTRASWQPALAGVKHLNRLENVLARREWTDPNIFDGLMLDRDGYVVEGVMSNVFALIDGVWCTPTLNDAGVAGVYRDMLLLLNGFSDICTKEAKLTLAELYSASAIFVCNSLAACVPVRQIEQHRWPVDNEWMQHIQHILGQNK</sequence>
<dbReference type="Proteomes" id="UP001195660">
    <property type="component" value="Unassembled WGS sequence"/>
</dbReference>
<evidence type="ECO:0000256" key="4">
    <source>
        <dbReference type="ARBA" id="ARBA00022898"/>
    </source>
</evidence>
<evidence type="ECO:0000256" key="7">
    <source>
        <dbReference type="ARBA" id="ARBA00035633"/>
    </source>
</evidence>
<accession>A0ABS2CD60</accession>
<dbReference type="NCBIfam" id="TIGR03461">
    <property type="entry name" value="pabC_Proteo"/>
    <property type="match status" value="1"/>
</dbReference>
<evidence type="ECO:0000313" key="11">
    <source>
        <dbReference type="Proteomes" id="UP001195660"/>
    </source>
</evidence>
<evidence type="ECO:0000256" key="3">
    <source>
        <dbReference type="ARBA" id="ARBA00011738"/>
    </source>
</evidence>
<dbReference type="InterPro" id="IPR043132">
    <property type="entry name" value="BCAT-like_C"/>
</dbReference>
<dbReference type="PANTHER" id="PTHR42743">
    <property type="entry name" value="AMINO-ACID AMINOTRANSFERASE"/>
    <property type="match status" value="1"/>
</dbReference>
<evidence type="ECO:0000256" key="9">
    <source>
        <dbReference type="ARBA" id="ARBA00049529"/>
    </source>
</evidence>
<dbReference type="PANTHER" id="PTHR42743:SF2">
    <property type="entry name" value="AMINODEOXYCHORISMATE LYASE"/>
    <property type="match status" value="1"/>
</dbReference>
<keyword evidence="6 10" id="KW-0456">Lyase</keyword>
<comment type="subunit">
    <text evidence="3">Homodimer.</text>
</comment>
<comment type="catalytic activity">
    <reaction evidence="9">
        <text>4-amino-4-deoxychorismate = 4-aminobenzoate + pyruvate + H(+)</text>
        <dbReference type="Rhea" id="RHEA:16201"/>
        <dbReference type="ChEBI" id="CHEBI:15361"/>
        <dbReference type="ChEBI" id="CHEBI:15378"/>
        <dbReference type="ChEBI" id="CHEBI:17836"/>
        <dbReference type="ChEBI" id="CHEBI:58406"/>
        <dbReference type="EC" id="4.1.3.38"/>
    </reaction>
</comment>
<dbReference type="SUPFAM" id="SSF56752">
    <property type="entry name" value="D-aminoacid aminotransferase-like PLP-dependent enzymes"/>
    <property type="match status" value="1"/>
</dbReference>
<protein>
    <recommendedName>
        <fullName evidence="8">aminodeoxychorismate lyase</fullName>
        <ecNumber evidence="8">4.1.3.38</ecNumber>
    </recommendedName>
</protein>
<evidence type="ECO:0000313" key="10">
    <source>
        <dbReference type="EMBL" id="MBM5572060.1"/>
    </source>
</evidence>
<dbReference type="InterPro" id="IPR043131">
    <property type="entry name" value="BCAT-like_N"/>
</dbReference>
<dbReference type="InterPro" id="IPR017824">
    <property type="entry name" value="Aminodeoxychorismate_lyase_IV"/>
</dbReference>
<dbReference type="EMBL" id="WOFE01000004">
    <property type="protein sequence ID" value="MBM5572060.1"/>
    <property type="molecule type" value="Genomic_DNA"/>
</dbReference>
<comment type="caution">
    <text evidence="10">The sequence shown here is derived from an EMBL/GenBank/DDBJ whole genome shotgun (WGS) entry which is preliminary data.</text>
</comment>
<evidence type="ECO:0000256" key="6">
    <source>
        <dbReference type="ARBA" id="ARBA00023239"/>
    </source>
</evidence>
<gene>
    <name evidence="10" type="primary">pabC</name>
    <name evidence="10" type="ORF">GM173_10785</name>
</gene>
<organism evidence="10 11">
    <name type="scientific">Deefgea chitinilytica</name>
    <dbReference type="NCBI Taxonomy" id="570276"/>
    <lineage>
        <taxon>Bacteria</taxon>
        <taxon>Pseudomonadati</taxon>
        <taxon>Pseudomonadota</taxon>
        <taxon>Betaproteobacteria</taxon>
        <taxon>Neisseriales</taxon>
        <taxon>Chitinibacteraceae</taxon>
        <taxon>Deefgea</taxon>
    </lineage>
</organism>
<dbReference type="Pfam" id="PF01063">
    <property type="entry name" value="Aminotran_4"/>
    <property type="match status" value="1"/>
</dbReference>
<keyword evidence="11" id="KW-1185">Reference proteome</keyword>
<dbReference type="InterPro" id="IPR050571">
    <property type="entry name" value="Class-IV_PLP-Dep_Aminotrnsfr"/>
</dbReference>
<evidence type="ECO:0000256" key="2">
    <source>
        <dbReference type="ARBA" id="ARBA00009320"/>
    </source>
</evidence>
<keyword evidence="5" id="KW-0289">Folate biosynthesis</keyword>
<keyword evidence="4" id="KW-0663">Pyridoxal phosphate</keyword>
<evidence type="ECO:0000256" key="1">
    <source>
        <dbReference type="ARBA" id="ARBA00001933"/>
    </source>
</evidence>
<dbReference type="InterPro" id="IPR036038">
    <property type="entry name" value="Aminotransferase-like"/>
</dbReference>
<proteinExistence type="inferred from homology"/>
<dbReference type="Gene3D" id="3.30.470.10">
    <property type="match status" value="1"/>
</dbReference>
<dbReference type="EC" id="4.1.3.38" evidence="8"/>
<reference evidence="10 11" key="1">
    <citation type="submission" date="2019-11" db="EMBL/GenBank/DDBJ databases">
        <title>Novel Deefgea species.</title>
        <authorList>
            <person name="Han J.-H."/>
        </authorList>
    </citation>
    <scope>NUCLEOTIDE SEQUENCE [LARGE SCALE GENOMIC DNA]</scope>
    <source>
        <strain evidence="10 11">LMG 24817</strain>
    </source>
</reference>
<dbReference type="Gene3D" id="3.20.10.10">
    <property type="entry name" value="D-amino Acid Aminotransferase, subunit A, domain 2"/>
    <property type="match status" value="1"/>
</dbReference>
<comment type="cofactor">
    <cofactor evidence="1">
        <name>pyridoxal 5'-phosphate</name>
        <dbReference type="ChEBI" id="CHEBI:597326"/>
    </cofactor>
</comment>
<comment type="pathway">
    <text evidence="7">Cofactor biosynthesis; tetrahydrofolate biosynthesis; 4-aminobenzoate from chorismate: step 2/2.</text>
</comment>
<evidence type="ECO:0000256" key="8">
    <source>
        <dbReference type="ARBA" id="ARBA00035676"/>
    </source>
</evidence>
<comment type="similarity">
    <text evidence="2">Belongs to the class-IV pyridoxal-phosphate-dependent aminotransferase family.</text>
</comment>
<dbReference type="GO" id="GO:0008696">
    <property type="term" value="F:4-amino-4-deoxychorismate lyase activity"/>
    <property type="evidence" value="ECO:0007669"/>
    <property type="project" value="UniProtKB-EC"/>
</dbReference>
<name>A0ABS2CD60_9NEIS</name>